<organism evidence="2 3">
    <name type="scientific">Dorcoceras hygrometricum</name>
    <dbReference type="NCBI Taxonomy" id="472368"/>
    <lineage>
        <taxon>Eukaryota</taxon>
        <taxon>Viridiplantae</taxon>
        <taxon>Streptophyta</taxon>
        <taxon>Embryophyta</taxon>
        <taxon>Tracheophyta</taxon>
        <taxon>Spermatophyta</taxon>
        <taxon>Magnoliopsida</taxon>
        <taxon>eudicotyledons</taxon>
        <taxon>Gunneridae</taxon>
        <taxon>Pentapetalae</taxon>
        <taxon>asterids</taxon>
        <taxon>lamiids</taxon>
        <taxon>Lamiales</taxon>
        <taxon>Gesneriaceae</taxon>
        <taxon>Didymocarpoideae</taxon>
        <taxon>Trichosporeae</taxon>
        <taxon>Loxocarpinae</taxon>
        <taxon>Dorcoceras</taxon>
    </lineage>
</organism>
<dbReference type="Proteomes" id="UP000250235">
    <property type="component" value="Unassembled WGS sequence"/>
</dbReference>
<feature type="region of interest" description="Disordered" evidence="1">
    <location>
        <begin position="1295"/>
        <end position="1317"/>
    </location>
</feature>
<accession>A0A2Z7BUB7</accession>
<evidence type="ECO:0000256" key="1">
    <source>
        <dbReference type="SAM" id="MobiDB-lite"/>
    </source>
</evidence>
<sequence>MSLFVKKFGKYLRRSFNPSTSFNNYNKSDKVSSELKFYNCDRPGHFAADCNRPKRDDRYKRDDRRDDDRYRNEERYKRDEEDKERTVDRSKDKSKDKFKEISSDRKMKTSSNKIFNRKHDHKVLVAEESTKSWADSDSDSSSSSSSSSESEQEEVHCFMADQTDEDEVFDFSNVEFTRDDLVIALNDMVKEYRKLSHSFEEAKAENMSLKNSSAESSSDELEDTDILKTELSKLQAENEMLKDETSELKAEIEALNQLVGSWNHSSQVLHKLSVYQKQANDKTGIGFNNSEFCEGESSTQSRSAYDKFNKMSFVKADVMYNCLESVKYDNQNSPKLSENGKAGIGFSKPERFKPNWLKNRLDKDKAKASQKPFVPNQSWHNSKKEFPAPRILNEKTVHRIVSVNENVGIEEVGDASRAKTTPVKRTEFPAPRILNEKTVHRIVSVNENVGIEEVGDASRAKTTPVKRTVSKKRPACVDADVAPVIKKKRTTKSKPVAAKKLVLEEPIAAVPSTEEHIPVKEIATEDADATIRQVLNQLDLAFEKQDDVQGGRVETWFDRAFDEAFNTGDQEDQASEDLDHIFLELGTAGQTAGTMDVGDSSKQTVGSKRSFEELMSVDDLLVQICDDMMLPSITDAEISKIRIGESIVMHDKGKGILVEDEPVQRNPAQETVELICGDVEFLVDLRDQVMADVVDFFHSFSLNKLTDLDALLALKAKEKLMLDWAETDSLETAVKRRLYILASRSHHIDFDSVFRFDDADIVQMFESLVTTGLMEFLGCPAIFHEQALIEFFENGSVRDGMVVSTISGTAVEISESIFAAAFGLPTEGLTDLSEVPRDLLSNAQKLFSASEKETVHRIVSVNENVGVEEVGDAPRAKTTPVKRTVSKKRAASVDADVAPVIKKKRTTKSKPVAAKKLVLEEPIAAVPSTEEHIPVKDIATEDADATIRQVLNQLDLAFEKQDDVQGGRVETWFDRAFDEAFNTGDQEDQASEDLDHIFLELGTAGQTAGTMDVGDSSKQTVGSKRSFEELMSVDVLLVQICDDMMLPSITDAEISKIRIGESIVMHDKGKGILVEDEPVQRNPAQETVELICGDVEFLVDLRDQVMADVVDFFHSFSLNKLTDLDALLALKAKEKLMLDWAETDSLETAVKRRLYILARALVSGGADAVQYWGAAPLLVNIWAWQRVCSEAIQFSMSGRLRPAILSSDIVIGNLGVERLPDYFLDEFEHGVNTGYFADFISGSSGESGSDFDSASFSGATVYRSPSPPDFAYALGQPILSSTAQEEKLYFVQSPVSPPVASPLQESSSSSSDVSMRFDSEDFPVRDQEAAHTSAPVDSNVSTAALEDLKSYFSQRIDESTCEFRSRINAVEFNVRGDLVKQQAWLRQTFQSACDILERQSKQMNDLKKGLMAPVGTILQDLFDIKKNQRAQEAKLNALDGQVAAIRNDQLEFQNRISADLLSLSTQFADIVEYIRGGDAKKGESGSSSRPPPVRVERRPLPTPQSPHDVAGGSSAVRIPTFPRTTGTFAERVEQARRHILESGLVISVEEAAERIRQADLQESDRLQRERERARREKRSSSSRRRRGF</sequence>
<reference evidence="2 3" key="1">
    <citation type="journal article" date="2015" name="Proc. Natl. Acad. Sci. U.S.A.">
        <title>The resurrection genome of Boea hygrometrica: A blueprint for survival of dehydration.</title>
        <authorList>
            <person name="Xiao L."/>
            <person name="Yang G."/>
            <person name="Zhang L."/>
            <person name="Yang X."/>
            <person name="Zhao S."/>
            <person name="Ji Z."/>
            <person name="Zhou Q."/>
            <person name="Hu M."/>
            <person name="Wang Y."/>
            <person name="Chen M."/>
            <person name="Xu Y."/>
            <person name="Jin H."/>
            <person name="Xiao X."/>
            <person name="Hu G."/>
            <person name="Bao F."/>
            <person name="Hu Y."/>
            <person name="Wan P."/>
            <person name="Li L."/>
            <person name="Deng X."/>
            <person name="Kuang T."/>
            <person name="Xiang C."/>
            <person name="Zhu J.K."/>
            <person name="Oliver M.J."/>
            <person name="He Y."/>
        </authorList>
    </citation>
    <scope>NUCLEOTIDE SEQUENCE [LARGE SCALE GENOMIC DNA]</scope>
    <source>
        <strain evidence="3">cv. XS01</strain>
    </source>
</reference>
<feature type="compositionally biased region" description="Basic and acidic residues" evidence="1">
    <location>
        <begin position="1556"/>
        <end position="1574"/>
    </location>
</feature>
<evidence type="ECO:0000313" key="3">
    <source>
        <dbReference type="Proteomes" id="UP000250235"/>
    </source>
</evidence>
<keyword evidence="3" id="KW-1185">Reference proteome</keyword>
<dbReference type="EMBL" id="KV004014">
    <property type="protein sequence ID" value="KZV35837.1"/>
    <property type="molecule type" value="Genomic_DNA"/>
</dbReference>
<feature type="compositionally biased region" description="Basic residues" evidence="1">
    <location>
        <begin position="1575"/>
        <end position="1588"/>
    </location>
</feature>
<feature type="region of interest" description="Disordered" evidence="1">
    <location>
        <begin position="1478"/>
        <end position="1522"/>
    </location>
</feature>
<feature type="compositionally biased region" description="Basic and acidic residues" evidence="1">
    <location>
        <begin position="51"/>
        <end position="107"/>
    </location>
</feature>
<name>A0A2Z7BUB7_9LAMI</name>
<evidence type="ECO:0000313" key="2">
    <source>
        <dbReference type="EMBL" id="KZV35837.1"/>
    </source>
</evidence>
<protein>
    <recommendedName>
        <fullName evidence="4">CCHC-type domain-containing protein</fullName>
    </recommendedName>
</protein>
<evidence type="ECO:0008006" key="4">
    <source>
        <dbReference type="Google" id="ProtNLM"/>
    </source>
</evidence>
<feature type="compositionally biased region" description="Low complexity" evidence="1">
    <location>
        <begin position="139"/>
        <end position="149"/>
    </location>
</feature>
<feature type="region of interest" description="Disordered" evidence="1">
    <location>
        <begin position="1556"/>
        <end position="1588"/>
    </location>
</feature>
<feature type="region of interest" description="Disordered" evidence="1">
    <location>
        <begin position="204"/>
        <end position="223"/>
    </location>
</feature>
<proteinExistence type="predicted"/>
<gene>
    <name evidence="2" type="ORF">F511_30690</name>
</gene>
<feature type="region of interest" description="Disordered" evidence="1">
    <location>
        <begin position="49"/>
        <end position="156"/>
    </location>
</feature>